<dbReference type="Pfam" id="PF13380">
    <property type="entry name" value="CoA_binding_2"/>
    <property type="match status" value="1"/>
</dbReference>
<dbReference type="RefSeq" id="WP_110467806.1">
    <property type="nucleotide sequence ID" value="NZ_QJSP01000001.1"/>
</dbReference>
<dbReference type="Pfam" id="PF13607">
    <property type="entry name" value="Succ_CoA_lig"/>
    <property type="match status" value="1"/>
</dbReference>
<evidence type="ECO:0000259" key="3">
    <source>
        <dbReference type="PROSITE" id="PS50975"/>
    </source>
</evidence>
<dbReference type="SUPFAM" id="SSF51735">
    <property type="entry name" value="NAD(P)-binding Rossmann-fold domains"/>
    <property type="match status" value="1"/>
</dbReference>
<dbReference type="PANTHER" id="PTHR42793:SF1">
    <property type="entry name" value="PEPTIDYL-LYSINE N-ACETYLTRANSFERASE PATZ"/>
    <property type="match status" value="1"/>
</dbReference>
<dbReference type="SMART" id="SM00881">
    <property type="entry name" value="CoA_binding"/>
    <property type="match status" value="1"/>
</dbReference>
<dbReference type="PROSITE" id="PS50975">
    <property type="entry name" value="ATP_GRASP"/>
    <property type="match status" value="1"/>
</dbReference>
<keyword evidence="1" id="KW-0547">Nucleotide-binding</keyword>
<name>A0A318S347_WILLI</name>
<comment type="caution">
    <text evidence="5">The sequence shown here is derived from an EMBL/GenBank/DDBJ whole genome shotgun (WGS) entry which is preliminary data.</text>
</comment>
<dbReference type="GO" id="GO:0016747">
    <property type="term" value="F:acyltransferase activity, transferring groups other than amino-acyl groups"/>
    <property type="evidence" value="ECO:0007669"/>
    <property type="project" value="InterPro"/>
</dbReference>
<keyword evidence="1" id="KW-0067">ATP-binding</keyword>
<dbReference type="Gene3D" id="3.40.630.30">
    <property type="match status" value="1"/>
</dbReference>
<feature type="domain" description="N-acetyltransferase" evidence="4">
    <location>
        <begin position="43"/>
        <end position="197"/>
    </location>
</feature>
<feature type="domain" description="ATP-grasp" evidence="3">
    <location>
        <begin position="692"/>
        <end position="729"/>
    </location>
</feature>
<dbReference type="SUPFAM" id="SSF56059">
    <property type="entry name" value="Glutathione synthetase ATP-binding domain-like"/>
    <property type="match status" value="1"/>
</dbReference>
<feature type="region of interest" description="Disordered" evidence="2">
    <location>
        <begin position="1"/>
        <end position="24"/>
    </location>
</feature>
<feature type="compositionally biased region" description="Polar residues" evidence="2">
    <location>
        <begin position="1"/>
        <end position="12"/>
    </location>
</feature>
<dbReference type="Gene3D" id="3.40.50.261">
    <property type="entry name" value="Succinyl-CoA synthetase domains"/>
    <property type="match status" value="2"/>
</dbReference>
<dbReference type="InterPro" id="IPR036291">
    <property type="entry name" value="NAD(P)-bd_dom_sf"/>
</dbReference>
<dbReference type="AlphaFoldDB" id="A0A318S347"/>
<dbReference type="InterPro" id="IPR011761">
    <property type="entry name" value="ATP-grasp"/>
</dbReference>
<dbReference type="CDD" id="cd04301">
    <property type="entry name" value="NAT_SF"/>
    <property type="match status" value="1"/>
</dbReference>
<dbReference type="InterPro" id="IPR013815">
    <property type="entry name" value="ATP_grasp_subdomain_1"/>
</dbReference>
<dbReference type="GO" id="GO:0046872">
    <property type="term" value="F:metal ion binding"/>
    <property type="evidence" value="ECO:0007669"/>
    <property type="project" value="InterPro"/>
</dbReference>
<evidence type="ECO:0000313" key="6">
    <source>
        <dbReference type="Proteomes" id="UP000247591"/>
    </source>
</evidence>
<gene>
    <name evidence="5" type="ORF">DFR67_101538</name>
</gene>
<dbReference type="PANTHER" id="PTHR42793">
    <property type="entry name" value="COA BINDING DOMAIN CONTAINING PROTEIN"/>
    <property type="match status" value="1"/>
</dbReference>
<dbReference type="SUPFAM" id="SSF52210">
    <property type="entry name" value="Succinyl-CoA synthetase domains"/>
    <property type="match status" value="2"/>
</dbReference>
<keyword evidence="6" id="KW-1185">Reference proteome</keyword>
<reference evidence="5 6" key="1">
    <citation type="submission" date="2018-06" db="EMBL/GenBank/DDBJ databases">
        <title>Genomic Encyclopedia of Type Strains, Phase IV (KMG-IV): sequencing the most valuable type-strain genomes for metagenomic binning, comparative biology and taxonomic classification.</title>
        <authorList>
            <person name="Goeker M."/>
        </authorList>
    </citation>
    <scope>NUCLEOTIDE SEQUENCE [LARGE SCALE GENOMIC DNA]</scope>
    <source>
        <strain evidence="5 6">DSM 45521</strain>
    </source>
</reference>
<dbReference type="Pfam" id="PF00583">
    <property type="entry name" value="Acetyltransf_1"/>
    <property type="match status" value="1"/>
</dbReference>
<evidence type="ECO:0000259" key="4">
    <source>
        <dbReference type="PROSITE" id="PS51186"/>
    </source>
</evidence>
<sequence>MTDLPETNSSGTREVPIPPDKRGPHDFPRHWIADVLASDGGVVHLRPIVPEDADGLVRFHSALSERTRYLRYFGPFPHIPPRELARMTTVDHYSRVAFVGLLGGEIIAIGIYEGLAADGKDRTAEVAFVVADEHQGRGLGPILLEHLAGAAAECGFERFEAEVLAENPNMVAVFRDAGYQVRRSFDGSTIHVEFTIDPSEALLSVRNARERGSEARSVANLLRPTSVAVIGASVDRLKVGNAVLANVIAGGFTGPVFPVNSEHRAVRGIRAYSTVRDIPDPVDLAIVAVPADAVEEVLDDCLHKGVKTMVVLSSGFGDTSDSGLESEHRLVESIREHGMRLVGPNALGVANTDPEVSLNATLAPLVPGRGTVGFFCQSGALGIAILDAAARRQLGLSTFVSAGNRADVSGNDLLQYWDTDPDTEVVLLYLESFGNPRKFTRLARRVASGKPVVAVKSGRGAVPPAMAAVDHSLDDESTRALLAQSGVIQVATIPQLFDCATVFAYQPLPRGPRVSIVGNSTALGVLAQEAGSHFGLEVVQRVDLGPSASPEAFEEAVRTAAADEGVDALIAVFVPPVAVSVDRYAGALMSGMADADKPVVTTFLAVEGIPQNLSVLGAHGTPTRGSIPSFPGPERAAEALGHAWQYAQWKSRPASEVRRPADADPDTARRLVREAVAASGGAVTELDDDRTVQILACYGIHIVPFREVSSVDESVSAANELGYPVAVKAFSPSWRGRADREGVRLDLPDQHSVELAVVELSEVTGESRLHVQQMAPKGISTVIRVRDDPSFGSLMSFGLAGVTSDLLGDRAYRALPLTENDAADLIAAPRSAPLLSGYGGQEPVDKDALIDLVTRISALVDDIPEARDVVCDPIHATPGGVAVLAARMRVGAVPTKHDSGPRRLA</sequence>
<dbReference type="Gene3D" id="3.40.50.720">
    <property type="entry name" value="NAD(P)-binding Rossmann-like Domain"/>
    <property type="match status" value="1"/>
</dbReference>
<evidence type="ECO:0000256" key="1">
    <source>
        <dbReference type="PROSITE-ProRule" id="PRU00409"/>
    </source>
</evidence>
<protein>
    <submittedName>
        <fullName evidence="5">Acyl-CoA synthetase (NDP forming)</fullName>
    </submittedName>
</protein>
<accession>A0A318S347</accession>
<dbReference type="Gene3D" id="3.30.470.20">
    <property type="entry name" value="ATP-grasp fold, B domain"/>
    <property type="match status" value="1"/>
</dbReference>
<proteinExistence type="predicted"/>
<dbReference type="Proteomes" id="UP000247591">
    <property type="component" value="Unassembled WGS sequence"/>
</dbReference>
<dbReference type="InterPro" id="IPR016181">
    <property type="entry name" value="Acyl_CoA_acyltransferase"/>
</dbReference>
<dbReference type="PROSITE" id="PS51186">
    <property type="entry name" value="GNAT"/>
    <property type="match status" value="1"/>
</dbReference>
<dbReference type="Pfam" id="PF13549">
    <property type="entry name" value="ATP-grasp_5"/>
    <property type="match status" value="1"/>
</dbReference>
<dbReference type="OrthoDB" id="190266at2"/>
<dbReference type="EMBL" id="QJSP01000001">
    <property type="protein sequence ID" value="PYE21140.1"/>
    <property type="molecule type" value="Genomic_DNA"/>
</dbReference>
<evidence type="ECO:0000256" key="2">
    <source>
        <dbReference type="SAM" id="MobiDB-lite"/>
    </source>
</evidence>
<evidence type="ECO:0000313" key="5">
    <source>
        <dbReference type="EMBL" id="PYE21140.1"/>
    </source>
</evidence>
<dbReference type="InterPro" id="IPR016102">
    <property type="entry name" value="Succinyl-CoA_synth-like"/>
</dbReference>
<dbReference type="InterPro" id="IPR032875">
    <property type="entry name" value="Succ_CoA_lig_flav_dom"/>
</dbReference>
<dbReference type="GO" id="GO:0005524">
    <property type="term" value="F:ATP binding"/>
    <property type="evidence" value="ECO:0007669"/>
    <property type="project" value="UniProtKB-UniRule"/>
</dbReference>
<dbReference type="SUPFAM" id="SSF55729">
    <property type="entry name" value="Acyl-CoA N-acyltransferases (Nat)"/>
    <property type="match status" value="1"/>
</dbReference>
<dbReference type="InterPro" id="IPR003781">
    <property type="entry name" value="CoA-bd"/>
</dbReference>
<organism evidence="5 6">
    <name type="scientific">Williamsia limnetica</name>
    <dbReference type="NCBI Taxonomy" id="882452"/>
    <lineage>
        <taxon>Bacteria</taxon>
        <taxon>Bacillati</taxon>
        <taxon>Actinomycetota</taxon>
        <taxon>Actinomycetes</taxon>
        <taxon>Mycobacteriales</taxon>
        <taxon>Nocardiaceae</taxon>
        <taxon>Williamsia</taxon>
    </lineage>
</organism>
<dbReference type="InterPro" id="IPR000182">
    <property type="entry name" value="GNAT_dom"/>
</dbReference>
<dbReference type="Gene3D" id="3.30.1490.20">
    <property type="entry name" value="ATP-grasp fold, A domain"/>
    <property type="match status" value="1"/>
</dbReference>